<dbReference type="RefSeq" id="WP_173123641.1">
    <property type="nucleotide sequence ID" value="NZ_JABRWJ010000004.1"/>
</dbReference>
<dbReference type="Proteomes" id="UP000737171">
    <property type="component" value="Unassembled WGS sequence"/>
</dbReference>
<comment type="caution">
    <text evidence="1">The sequence shown here is derived from an EMBL/GenBank/DDBJ whole genome shotgun (WGS) entry which is preliminary data.</text>
</comment>
<sequence length="402" mass="43652">MTPLVVFSHLRWSFVRQRPRHLMTRLAAHYDIRFIEEPQAGDGIGRLAVRHVAPGVTVLAPQLAEPGGFLEAPDAGKPKLPALLAAAAREHGLRDALVWLTTPLALPLAEALAPRLVIYDCMDDLAALDGAPPELGRLEDQLLARADLVFTGGPALYESRRRRHAHVQCLPDAVDASHFSPAGLDPADPQAAQADELQQALPRPRLGFFGVIDERLDLGLLAHLADARPAWQIVMAGPVIGIDAAALPQRPNIHWLGLQPYGRLPYLMAGWDLCLMPYALNDATRLISPTKTLEYLAGEKPVVSTPLPDVVLMYGSVVRTAHGCADFIAACEATLAETRRERSRRVMEMLTTVSTHSWDRTALMVHQQITQALAQREEEAAVMQAPPVAVYPAAARLGAAPG</sequence>
<dbReference type="SUPFAM" id="SSF53756">
    <property type="entry name" value="UDP-Glycosyltransferase/glycogen phosphorylase"/>
    <property type="match status" value="1"/>
</dbReference>
<proteinExistence type="predicted"/>
<gene>
    <name evidence="1" type="ORF">HLB44_14515</name>
</gene>
<reference evidence="1 2" key="1">
    <citation type="submission" date="2020-05" db="EMBL/GenBank/DDBJ databases">
        <title>Aquincola sp. isolate from soil.</title>
        <authorList>
            <person name="Han J."/>
            <person name="Kim D.-U."/>
        </authorList>
    </citation>
    <scope>NUCLEOTIDE SEQUENCE [LARGE SCALE GENOMIC DNA]</scope>
    <source>
        <strain evidence="1 2">S2</strain>
    </source>
</reference>
<dbReference type="Gene3D" id="3.40.50.2000">
    <property type="entry name" value="Glycogen Phosphorylase B"/>
    <property type="match status" value="1"/>
</dbReference>
<accession>A0ABX2EHV6</accession>
<name>A0ABX2EHV6_9BURK</name>
<dbReference type="EMBL" id="JABRWJ010000004">
    <property type="protein sequence ID" value="NRF68204.1"/>
    <property type="molecule type" value="Genomic_DNA"/>
</dbReference>
<organism evidence="1 2">
    <name type="scientific">Pseudaquabacterium terrae</name>
    <dbReference type="NCBI Taxonomy" id="2732868"/>
    <lineage>
        <taxon>Bacteria</taxon>
        <taxon>Pseudomonadati</taxon>
        <taxon>Pseudomonadota</taxon>
        <taxon>Betaproteobacteria</taxon>
        <taxon>Burkholderiales</taxon>
        <taxon>Sphaerotilaceae</taxon>
        <taxon>Pseudaquabacterium</taxon>
    </lineage>
</organism>
<dbReference type="Gene3D" id="3.40.50.11010">
    <property type="match status" value="1"/>
</dbReference>
<protein>
    <submittedName>
        <fullName evidence="1">Glycosyltransferase family 1 protein</fullName>
    </submittedName>
</protein>
<evidence type="ECO:0000313" key="1">
    <source>
        <dbReference type="EMBL" id="NRF68204.1"/>
    </source>
</evidence>
<keyword evidence="2" id="KW-1185">Reference proteome</keyword>
<evidence type="ECO:0000313" key="2">
    <source>
        <dbReference type="Proteomes" id="UP000737171"/>
    </source>
</evidence>